<comment type="caution">
    <text evidence="1">The sequence shown here is derived from an EMBL/GenBank/DDBJ whole genome shotgun (WGS) entry which is preliminary data.</text>
</comment>
<dbReference type="AlphaFoldDB" id="A0A923S6G5"/>
<evidence type="ECO:0000313" key="2">
    <source>
        <dbReference type="Proteomes" id="UP000620327"/>
    </source>
</evidence>
<dbReference type="Proteomes" id="UP000620327">
    <property type="component" value="Unassembled WGS sequence"/>
</dbReference>
<reference evidence="1" key="1">
    <citation type="submission" date="2020-08" db="EMBL/GenBank/DDBJ databases">
        <title>Genome public.</title>
        <authorList>
            <person name="Liu C."/>
            <person name="Sun Q."/>
        </authorList>
    </citation>
    <scope>NUCLEOTIDE SEQUENCE</scope>
    <source>
        <strain evidence="1">BX15</strain>
    </source>
</reference>
<sequence length="70" mass="8137">MKLFRKNIDPRCAYCQRGQQISETDVMCVKHGIVPVEHHCRGFHYDPLKRVPPRPASLDTAKLKEEDFSL</sequence>
<protein>
    <submittedName>
        <fullName evidence="1">Uncharacterized protein</fullName>
    </submittedName>
</protein>
<gene>
    <name evidence="1" type="ORF">H8Z83_04940</name>
</gene>
<dbReference type="RefSeq" id="WP_187014022.1">
    <property type="nucleotide sequence ID" value="NZ_JACOQI010000003.1"/>
</dbReference>
<name>A0A923S6G5_9FIRM</name>
<accession>A0A923S6G5</accession>
<evidence type="ECO:0000313" key="1">
    <source>
        <dbReference type="EMBL" id="MBC5769669.1"/>
    </source>
</evidence>
<organism evidence="1 2">
    <name type="scientific">Dysosmobacter segnis</name>
    <dbReference type="NCBI Taxonomy" id="2763042"/>
    <lineage>
        <taxon>Bacteria</taxon>
        <taxon>Bacillati</taxon>
        <taxon>Bacillota</taxon>
        <taxon>Clostridia</taxon>
        <taxon>Eubacteriales</taxon>
        <taxon>Oscillospiraceae</taxon>
        <taxon>Dysosmobacter</taxon>
    </lineage>
</organism>
<proteinExistence type="predicted"/>
<keyword evidence="2" id="KW-1185">Reference proteome</keyword>
<dbReference type="EMBL" id="JACOQI010000003">
    <property type="protein sequence ID" value="MBC5769669.1"/>
    <property type="molecule type" value="Genomic_DNA"/>
</dbReference>